<dbReference type="Gene3D" id="1.20.1250.20">
    <property type="entry name" value="MFS general substrate transporter like domains"/>
    <property type="match status" value="1"/>
</dbReference>
<dbReference type="AlphaFoldDB" id="A0A939PEX2"/>
<keyword evidence="5 7" id="KW-1133">Transmembrane helix</keyword>
<dbReference type="InterPro" id="IPR011701">
    <property type="entry name" value="MFS"/>
</dbReference>
<dbReference type="PROSITE" id="PS50850">
    <property type="entry name" value="MFS"/>
    <property type="match status" value="1"/>
</dbReference>
<feature type="transmembrane region" description="Helical" evidence="7">
    <location>
        <begin position="112"/>
        <end position="133"/>
    </location>
</feature>
<dbReference type="GO" id="GO:0005886">
    <property type="term" value="C:plasma membrane"/>
    <property type="evidence" value="ECO:0007669"/>
    <property type="project" value="UniProtKB-SubCell"/>
</dbReference>
<evidence type="ECO:0000256" key="4">
    <source>
        <dbReference type="ARBA" id="ARBA00022692"/>
    </source>
</evidence>
<accession>A0A939PEX2</accession>
<evidence type="ECO:0000259" key="8">
    <source>
        <dbReference type="PROSITE" id="PS50850"/>
    </source>
</evidence>
<dbReference type="Gene3D" id="1.20.1720.10">
    <property type="entry name" value="Multidrug resistance protein D"/>
    <property type="match status" value="1"/>
</dbReference>
<keyword evidence="3" id="KW-1003">Cell membrane</keyword>
<feature type="transmembrane region" description="Helical" evidence="7">
    <location>
        <begin position="207"/>
        <end position="227"/>
    </location>
</feature>
<evidence type="ECO:0000256" key="7">
    <source>
        <dbReference type="SAM" id="Phobius"/>
    </source>
</evidence>
<dbReference type="EMBL" id="JAGEOJ010000013">
    <property type="protein sequence ID" value="MBO2451587.1"/>
    <property type="molecule type" value="Genomic_DNA"/>
</dbReference>
<dbReference type="InterPro" id="IPR004638">
    <property type="entry name" value="EmrB-like"/>
</dbReference>
<evidence type="ECO:0000256" key="3">
    <source>
        <dbReference type="ARBA" id="ARBA00022475"/>
    </source>
</evidence>
<dbReference type="NCBIfam" id="TIGR00711">
    <property type="entry name" value="efflux_EmrB"/>
    <property type="match status" value="1"/>
</dbReference>
<dbReference type="CDD" id="cd17503">
    <property type="entry name" value="MFS_LmrB_MDR_like"/>
    <property type="match status" value="1"/>
</dbReference>
<dbReference type="PANTHER" id="PTHR23501">
    <property type="entry name" value="MAJOR FACILITATOR SUPERFAMILY"/>
    <property type="match status" value="1"/>
</dbReference>
<dbReference type="SUPFAM" id="SSF103473">
    <property type="entry name" value="MFS general substrate transporter"/>
    <property type="match status" value="1"/>
</dbReference>
<feature type="transmembrane region" description="Helical" evidence="7">
    <location>
        <begin position="175"/>
        <end position="195"/>
    </location>
</feature>
<feature type="transmembrane region" description="Helical" evidence="7">
    <location>
        <begin position="56"/>
        <end position="79"/>
    </location>
</feature>
<evidence type="ECO:0000313" key="9">
    <source>
        <dbReference type="EMBL" id="MBO2451587.1"/>
    </source>
</evidence>
<feature type="transmembrane region" description="Helical" evidence="7">
    <location>
        <begin position="86"/>
        <end position="106"/>
    </location>
</feature>
<organism evidence="9 10">
    <name type="scientific">Actinomadura barringtoniae</name>
    <dbReference type="NCBI Taxonomy" id="1427535"/>
    <lineage>
        <taxon>Bacteria</taxon>
        <taxon>Bacillati</taxon>
        <taxon>Actinomycetota</taxon>
        <taxon>Actinomycetes</taxon>
        <taxon>Streptosporangiales</taxon>
        <taxon>Thermomonosporaceae</taxon>
        <taxon>Actinomadura</taxon>
    </lineage>
</organism>
<feature type="transmembrane region" description="Helical" evidence="7">
    <location>
        <begin position="145"/>
        <end position="163"/>
    </location>
</feature>
<reference evidence="9" key="1">
    <citation type="submission" date="2021-03" db="EMBL/GenBank/DDBJ databases">
        <authorList>
            <person name="Kanchanasin P."/>
            <person name="Saeng-In P."/>
            <person name="Phongsopitanun W."/>
            <person name="Yuki M."/>
            <person name="Kudo T."/>
            <person name="Ohkuma M."/>
            <person name="Tanasupawat S."/>
        </authorList>
    </citation>
    <scope>NUCLEOTIDE SEQUENCE</scope>
    <source>
        <strain evidence="9">GKU 128</strain>
    </source>
</reference>
<evidence type="ECO:0000256" key="1">
    <source>
        <dbReference type="ARBA" id="ARBA00004651"/>
    </source>
</evidence>
<feature type="transmembrane region" description="Helical" evidence="7">
    <location>
        <begin position="343"/>
        <end position="363"/>
    </location>
</feature>
<keyword evidence="10" id="KW-1185">Reference proteome</keyword>
<keyword evidence="6 7" id="KW-0472">Membrane</keyword>
<feature type="transmembrane region" description="Helical" evidence="7">
    <location>
        <begin position="369"/>
        <end position="389"/>
    </location>
</feature>
<keyword evidence="4 7" id="KW-0812">Transmembrane</keyword>
<feature type="transmembrane region" description="Helical" evidence="7">
    <location>
        <begin position="280"/>
        <end position="301"/>
    </location>
</feature>
<dbReference type="Proteomes" id="UP000669179">
    <property type="component" value="Unassembled WGS sequence"/>
</dbReference>
<feature type="transmembrane region" description="Helical" evidence="7">
    <location>
        <begin position="21"/>
        <end position="44"/>
    </location>
</feature>
<dbReference type="InterPro" id="IPR020846">
    <property type="entry name" value="MFS_dom"/>
</dbReference>
<keyword evidence="2" id="KW-0813">Transport</keyword>
<evidence type="ECO:0000256" key="5">
    <source>
        <dbReference type="ARBA" id="ARBA00022989"/>
    </source>
</evidence>
<feature type="transmembrane region" description="Helical" evidence="7">
    <location>
        <begin position="410"/>
        <end position="431"/>
    </location>
</feature>
<sequence>MTTQTKSPAQEAGIDRGLIQLAVVVVLGAIMTILDTTIVNVALPTLGKDFDASLSSIQWVATGYLLALSMAIPLTGWAVQRFGSRTMWLISLGLFIGGSLLCGMAWDVTSLVAFRIVQGLGGGMIMPVGQTMLARAAGPDRMGRVMSIVSIPAMLGPVLGPLLGGVIVDNLSWRWMFYVNVPLCAVALIAAVRLLPRDTERNAEARLDFVGMALLCPGLAALVYGLSEAGEGGDLSNPRFLAGSIAGAVLVAAFVVHALRRRENALIDIRLVRSRAWTTSTAGLFFYSGAMFGLMMLVPLYGSVVRGDSALRAGMLLSPLGVGAAIAMSLAGKLSDRYGARRLAPIGLVVILAGILLLTTIDAGTGRTLVMGAMFLIGIGHGVMAPSLMAASYQGLPRASIPSATTGSNVLLRVGGSFGVAAIAVILQLAIQDHVPGASGNLKEAAAQQTAQTPAQLTAAVTDTVWWAAAIAALALIPLLLLPSKIRPKNEDQ</sequence>
<dbReference type="GO" id="GO:0022857">
    <property type="term" value="F:transmembrane transporter activity"/>
    <property type="evidence" value="ECO:0007669"/>
    <property type="project" value="InterPro"/>
</dbReference>
<feature type="transmembrane region" description="Helical" evidence="7">
    <location>
        <begin position="239"/>
        <end position="259"/>
    </location>
</feature>
<gene>
    <name evidence="9" type="ORF">J4573_31165</name>
</gene>
<dbReference type="PRINTS" id="PR01036">
    <property type="entry name" value="TCRTETB"/>
</dbReference>
<name>A0A939PEX2_9ACTN</name>
<dbReference type="Pfam" id="PF07690">
    <property type="entry name" value="MFS_1"/>
    <property type="match status" value="1"/>
</dbReference>
<evidence type="ECO:0000256" key="6">
    <source>
        <dbReference type="ARBA" id="ARBA00023136"/>
    </source>
</evidence>
<feature type="transmembrane region" description="Helical" evidence="7">
    <location>
        <begin position="313"/>
        <end position="331"/>
    </location>
</feature>
<evidence type="ECO:0000313" key="10">
    <source>
        <dbReference type="Proteomes" id="UP000669179"/>
    </source>
</evidence>
<dbReference type="PANTHER" id="PTHR23501:SF1">
    <property type="entry name" value="TRANSPORT PROTEIN HSRA-RELATED"/>
    <property type="match status" value="1"/>
</dbReference>
<feature type="transmembrane region" description="Helical" evidence="7">
    <location>
        <begin position="464"/>
        <end position="482"/>
    </location>
</feature>
<dbReference type="RefSeq" id="WP_208259464.1">
    <property type="nucleotide sequence ID" value="NZ_JAGEOJ010000013.1"/>
</dbReference>
<proteinExistence type="predicted"/>
<dbReference type="InterPro" id="IPR036259">
    <property type="entry name" value="MFS_trans_sf"/>
</dbReference>
<evidence type="ECO:0000256" key="2">
    <source>
        <dbReference type="ARBA" id="ARBA00022448"/>
    </source>
</evidence>
<comment type="subcellular location">
    <subcellularLocation>
        <location evidence="1">Cell membrane</location>
        <topology evidence="1">Multi-pass membrane protein</topology>
    </subcellularLocation>
</comment>
<protein>
    <submittedName>
        <fullName evidence="9">DHA2 family efflux MFS transporter permease subunit</fullName>
    </submittedName>
</protein>
<comment type="caution">
    <text evidence="9">The sequence shown here is derived from an EMBL/GenBank/DDBJ whole genome shotgun (WGS) entry which is preliminary data.</text>
</comment>
<feature type="domain" description="Major facilitator superfamily (MFS) profile" evidence="8">
    <location>
        <begin position="21"/>
        <end position="487"/>
    </location>
</feature>